<dbReference type="Gene3D" id="3.40.190.290">
    <property type="match status" value="1"/>
</dbReference>
<sequence>MDRLLAMQTFARVVETGSFVRAAEKLDMSTSAVSRLVADLESHLNARLLQRTTRRLSLTDAGRAYYERALQILSDVEEAEADVGSEASQPSGWLRFTAPLSLGTRHLADVLPGYCAQFPQVHLDVSLSDRAVDLVEEGLDMGLRIAAQLPGSYVARRIAPIRIVACAAPGYLVRHGTPKVPGDLKNHRALSYSYFAEGDTWAFEDAQQRKVPVQIKPVFRANNGDILTEAAKAGEGVIIQPTFLVGEDLRAGRLVQILPGYTLPEMSLQAIYPSRRHLSAKVRSLVDYLQQKWGETPPWDCWMQGSQSTDFPSSVK</sequence>
<dbReference type="PANTHER" id="PTHR30537">
    <property type="entry name" value="HTH-TYPE TRANSCRIPTIONAL REGULATOR"/>
    <property type="match status" value="1"/>
</dbReference>
<name>A0A840RBZ4_9NEIS</name>
<reference evidence="6 7" key="1">
    <citation type="submission" date="2020-08" db="EMBL/GenBank/DDBJ databases">
        <title>Genomic Encyclopedia of Type Strains, Phase IV (KMG-IV): sequencing the most valuable type-strain genomes for metagenomic binning, comparative biology and taxonomic classification.</title>
        <authorList>
            <person name="Goeker M."/>
        </authorList>
    </citation>
    <scope>NUCLEOTIDE SEQUENCE [LARGE SCALE GENOMIC DNA]</scope>
    <source>
        <strain evidence="6 7">DSM 18233</strain>
    </source>
</reference>
<evidence type="ECO:0000313" key="6">
    <source>
        <dbReference type="EMBL" id="MBB5189880.1"/>
    </source>
</evidence>
<dbReference type="InterPro" id="IPR036390">
    <property type="entry name" value="WH_DNA-bd_sf"/>
</dbReference>
<comment type="caution">
    <text evidence="6">The sequence shown here is derived from an EMBL/GenBank/DDBJ whole genome shotgun (WGS) entry which is preliminary data.</text>
</comment>
<dbReference type="RefSeq" id="WP_184097357.1">
    <property type="nucleotide sequence ID" value="NZ_JACHHN010000001.1"/>
</dbReference>
<dbReference type="EMBL" id="JACHHN010000001">
    <property type="protein sequence ID" value="MBB5189880.1"/>
    <property type="molecule type" value="Genomic_DNA"/>
</dbReference>
<dbReference type="InterPro" id="IPR058163">
    <property type="entry name" value="LysR-type_TF_proteobact-type"/>
</dbReference>
<dbReference type="Pfam" id="PF03466">
    <property type="entry name" value="LysR_substrate"/>
    <property type="match status" value="1"/>
</dbReference>
<dbReference type="FunFam" id="1.10.10.10:FF:000001">
    <property type="entry name" value="LysR family transcriptional regulator"/>
    <property type="match status" value="1"/>
</dbReference>
<dbReference type="AlphaFoldDB" id="A0A840RBZ4"/>
<dbReference type="GO" id="GO:0043565">
    <property type="term" value="F:sequence-specific DNA binding"/>
    <property type="evidence" value="ECO:0007669"/>
    <property type="project" value="TreeGrafter"/>
</dbReference>
<evidence type="ECO:0000313" key="7">
    <source>
        <dbReference type="Proteomes" id="UP000543030"/>
    </source>
</evidence>
<keyword evidence="3 6" id="KW-0238">DNA-binding</keyword>
<protein>
    <submittedName>
        <fullName evidence="6">DNA-binding transcriptional LysR family regulator</fullName>
    </submittedName>
</protein>
<dbReference type="PANTHER" id="PTHR30537:SF35">
    <property type="entry name" value="TRANSCRIPTIONAL REGULATORY PROTEIN"/>
    <property type="match status" value="1"/>
</dbReference>
<evidence type="ECO:0000256" key="3">
    <source>
        <dbReference type="ARBA" id="ARBA00023125"/>
    </source>
</evidence>
<keyword evidence="7" id="KW-1185">Reference proteome</keyword>
<dbReference type="GO" id="GO:0003700">
    <property type="term" value="F:DNA-binding transcription factor activity"/>
    <property type="evidence" value="ECO:0007669"/>
    <property type="project" value="InterPro"/>
</dbReference>
<accession>A0A840RBZ4</accession>
<proteinExistence type="inferred from homology"/>
<gene>
    <name evidence="6" type="ORF">HNQ50_000590</name>
</gene>
<dbReference type="Proteomes" id="UP000543030">
    <property type="component" value="Unassembled WGS sequence"/>
</dbReference>
<evidence type="ECO:0000256" key="4">
    <source>
        <dbReference type="ARBA" id="ARBA00023163"/>
    </source>
</evidence>
<dbReference type="Pfam" id="PF00126">
    <property type="entry name" value="HTH_1"/>
    <property type="match status" value="1"/>
</dbReference>
<dbReference type="InterPro" id="IPR036388">
    <property type="entry name" value="WH-like_DNA-bd_sf"/>
</dbReference>
<dbReference type="SUPFAM" id="SSF53850">
    <property type="entry name" value="Periplasmic binding protein-like II"/>
    <property type="match status" value="1"/>
</dbReference>
<evidence type="ECO:0000256" key="1">
    <source>
        <dbReference type="ARBA" id="ARBA00009437"/>
    </source>
</evidence>
<dbReference type="Gene3D" id="1.10.10.10">
    <property type="entry name" value="Winged helix-like DNA-binding domain superfamily/Winged helix DNA-binding domain"/>
    <property type="match status" value="1"/>
</dbReference>
<dbReference type="SUPFAM" id="SSF46785">
    <property type="entry name" value="Winged helix' DNA-binding domain"/>
    <property type="match status" value="1"/>
</dbReference>
<dbReference type="FunFam" id="3.40.190.290:FF:000001">
    <property type="entry name" value="Transcriptional regulator, LysR family"/>
    <property type="match status" value="1"/>
</dbReference>
<dbReference type="PROSITE" id="PS50931">
    <property type="entry name" value="HTH_LYSR"/>
    <property type="match status" value="1"/>
</dbReference>
<dbReference type="GO" id="GO:0006351">
    <property type="term" value="P:DNA-templated transcription"/>
    <property type="evidence" value="ECO:0007669"/>
    <property type="project" value="TreeGrafter"/>
</dbReference>
<evidence type="ECO:0000256" key="2">
    <source>
        <dbReference type="ARBA" id="ARBA00023015"/>
    </source>
</evidence>
<keyword evidence="2" id="KW-0805">Transcription regulation</keyword>
<feature type="domain" description="HTH lysR-type" evidence="5">
    <location>
        <begin position="1"/>
        <end position="59"/>
    </location>
</feature>
<evidence type="ECO:0000259" key="5">
    <source>
        <dbReference type="PROSITE" id="PS50931"/>
    </source>
</evidence>
<organism evidence="6 7">
    <name type="scientific">Silvimonas terrae</name>
    <dbReference type="NCBI Taxonomy" id="300266"/>
    <lineage>
        <taxon>Bacteria</taxon>
        <taxon>Pseudomonadati</taxon>
        <taxon>Pseudomonadota</taxon>
        <taxon>Betaproteobacteria</taxon>
        <taxon>Neisseriales</taxon>
        <taxon>Chitinibacteraceae</taxon>
        <taxon>Silvimonas</taxon>
    </lineage>
</organism>
<dbReference type="InterPro" id="IPR005119">
    <property type="entry name" value="LysR_subst-bd"/>
</dbReference>
<keyword evidence="4" id="KW-0804">Transcription</keyword>
<dbReference type="CDD" id="cd08422">
    <property type="entry name" value="PBP2_CrgA_like"/>
    <property type="match status" value="1"/>
</dbReference>
<dbReference type="InterPro" id="IPR000847">
    <property type="entry name" value="LysR_HTH_N"/>
</dbReference>
<comment type="similarity">
    <text evidence="1">Belongs to the LysR transcriptional regulatory family.</text>
</comment>